<protein>
    <recommendedName>
        <fullName evidence="4">PPPDE domain-containing protein</fullName>
    </recommendedName>
</protein>
<dbReference type="PANTHER" id="PTHR12378:SF80">
    <property type="entry name" value="IP06716P-RELATED"/>
    <property type="match status" value="1"/>
</dbReference>
<proteinExistence type="inferred from homology"/>
<comment type="similarity">
    <text evidence="1">Belongs to the DeSI family.</text>
</comment>
<evidence type="ECO:0000313" key="6">
    <source>
        <dbReference type="Proteomes" id="UP000244811"/>
    </source>
</evidence>
<evidence type="ECO:0000259" key="4">
    <source>
        <dbReference type="PROSITE" id="PS51858"/>
    </source>
</evidence>
<evidence type="ECO:0000256" key="3">
    <source>
        <dbReference type="ARBA" id="ARBA00022801"/>
    </source>
</evidence>
<dbReference type="GO" id="GO:0101005">
    <property type="term" value="F:deubiquitinase activity"/>
    <property type="evidence" value="ECO:0007669"/>
    <property type="project" value="TreeGrafter"/>
</dbReference>
<keyword evidence="2" id="KW-0645">Protease</keyword>
<gene>
    <name evidence="5" type="ORF">MACK_000992</name>
</gene>
<dbReference type="Gene3D" id="3.90.1720.30">
    <property type="entry name" value="PPPDE domains"/>
    <property type="match status" value="1"/>
</dbReference>
<dbReference type="Proteomes" id="UP000244811">
    <property type="component" value="Chromosome 1"/>
</dbReference>
<dbReference type="PROSITE" id="PS51858">
    <property type="entry name" value="PPPDE"/>
    <property type="match status" value="1"/>
</dbReference>
<name>A0A976QUT7_THEOR</name>
<accession>A0A976QUT7</accession>
<dbReference type="GO" id="GO:0016579">
    <property type="term" value="P:protein deubiquitination"/>
    <property type="evidence" value="ECO:0007669"/>
    <property type="project" value="TreeGrafter"/>
</dbReference>
<sequence length="302" mass="34222">MGVVDETSPRFDEIIRTVSSHAACGYKPDSARKVIYDSQLRNDHAQAAKEVVMNRIITSGSIGNEGRLDHLYGINEILSKDLTPLRVIRIDKRRSNQSVNRNSSLDGHRLIRRGMSDNVTGLSYNSNLKLVRQNSQSSNKSRKESNKPIYGHVYLNIYDLENVNKFVNIIAGTVGAAAYHAGVEIYGCEYNFGYTSSGGTGVMQSFPRYHSSHVYRKSLDLGRTRFSPEEVKQIVESLKKDWPGKQYNILKRNCLNFADELCVRLEVGKIPEWVMGLQNKINWTRKSLNKGAAKLKEYSRRT</sequence>
<evidence type="ECO:0000256" key="2">
    <source>
        <dbReference type="ARBA" id="ARBA00022670"/>
    </source>
</evidence>
<reference evidence="5" key="1">
    <citation type="submission" date="2022-07" db="EMBL/GenBank/DDBJ databases">
        <title>Evaluation of T. orientalis genome assembly methods using nanopore sequencing and analysis of variation between genomes.</title>
        <authorList>
            <person name="Yam J."/>
            <person name="Micallef M.L."/>
            <person name="Liu M."/>
            <person name="Djordjevic S.P."/>
            <person name="Bogema D.R."/>
            <person name="Jenkins C."/>
        </authorList>
    </citation>
    <scope>NUCLEOTIDE SEQUENCE</scope>
    <source>
        <strain evidence="5">Goon Nure</strain>
    </source>
</reference>
<feature type="domain" description="PPPDE" evidence="4">
    <location>
        <begin position="151"/>
        <end position="283"/>
    </location>
</feature>
<dbReference type="SMART" id="SM01179">
    <property type="entry name" value="DUF862"/>
    <property type="match status" value="1"/>
</dbReference>
<dbReference type="Pfam" id="PF05903">
    <property type="entry name" value="Peptidase_C97"/>
    <property type="match status" value="1"/>
</dbReference>
<keyword evidence="3" id="KW-0378">Hydrolase</keyword>
<dbReference type="InterPro" id="IPR008580">
    <property type="entry name" value="PPPDE_dom"/>
</dbReference>
<dbReference type="EMBL" id="CP056069">
    <property type="protein sequence ID" value="UKK00917.1"/>
    <property type="molecule type" value="Genomic_DNA"/>
</dbReference>
<evidence type="ECO:0000313" key="5">
    <source>
        <dbReference type="EMBL" id="UKK00917.1"/>
    </source>
</evidence>
<evidence type="ECO:0000256" key="1">
    <source>
        <dbReference type="ARBA" id="ARBA00008140"/>
    </source>
</evidence>
<dbReference type="InterPro" id="IPR042266">
    <property type="entry name" value="PPPDE_sf"/>
</dbReference>
<organism evidence="5 6">
    <name type="scientific">Theileria orientalis</name>
    <dbReference type="NCBI Taxonomy" id="68886"/>
    <lineage>
        <taxon>Eukaryota</taxon>
        <taxon>Sar</taxon>
        <taxon>Alveolata</taxon>
        <taxon>Apicomplexa</taxon>
        <taxon>Aconoidasida</taxon>
        <taxon>Piroplasmida</taxon>
        <taxon>Theileriidae</taxon>
        <taxon>Theileria</taxon>
    </lineage>
</organism>
<dbReference type="PANTHER" id="PTHR12378">
    <property type="entry name" value="DESUMOYLATING ISOPEPTIDASE"/>
    <property type="match status" value="1"/>
</dbReference>
<dbReference type="AlphaFoldDB" id="A0A976QUT7"/>
<dbReference type="GO" id="GO:0006508">
    <property type="term" value="P:proteolysis"/>
    <property type="evidence" value="ECO:0007669"/>
    <property type="project" value="UniProtKB-KW"/>
</dbReference>